<accession>A0AAN9GCQ2</accession>
<reference evidence="1 2" key="1">
    <citation type="submission" date="2024-02" db="EMBL/GenBank/DDBJ databases">
        <title>Chromosome-scale genome assembly of the rough periwinkle Littorina saxatilis.</title>
        <authorList>
            <person name="De Jode A."/>
            <person name="Faria R."/>
            <person name="Formenti G."/>
            <person name="Sims Y."/>
            <person name="Smith T.P."/>
            <person name="Tracey A."/>
            <person name="Wood J.M.D."/>
            <person name="Zagrodzka Z.B."/>
            <person name="Johannesson K."/>
            <person name="Butlin R.K."/>
            <person name="Leder E.H."/>
        </authorList>
    </citation>
    <scope>NUCLEOTIDE SEQUENCE [LARGE SCALE GENOMIC DNA]</scope>
    <source>
        <strain evidence="1">Snail1</strain>
        <tissue evidence="1">Muscle</tissue>
    </source>
</reference>
<proteinExistence type="predicted"/>
<keyword evidence="2" id="KW-1185">Reference proteome</keyword>
<comment type="caution">
    <text evidence="1">The sequence shown here is derived from an EMBL/GenBank/DDBJ whole genome shotgun (WGS) entry which is preliminary data.</text>
</comment>
<name>A0AAN9GCQ2_9CAEN</name>
<dbReference type="AlphaFoldDB" id="A0AAN9GCQ2"/>
<gene>
    <name evidence="1" type="ORF">V1264_018951</name>
</gene>
<evidence type="ECO:0000313" key="2">
    <source>
        <dbReference type="Proteomes" id="UP001374579"/>
    </source>
</evidence>
<dbReference type="EMBL" id="JBAMIC010000008">
    <property type="protein sequence ID" value="KAK7104193.1"/>
    <property type="molecule type" value="Genomic_DNA"/>
</dbReference>
<sequence>MLEDGEMLLLGGCWLHYMHIEFKDETGEKIMRQPYGRGRLCLTSHRVLLLSADVYTDANLEPYGDVQKGGGYKLEVSKQSSVVFRNLPLSCFHSAEVEVHIGTSAQTKITPKPAMCCGLCSCFGIACCNRRWHSTPPMTRSFNERVIQMGVALPPWGTHSTLVLHLDPGQSLTTARDFVAQLHQHSPNMH</sequence>
<evidence type="ECO:0000313" key="1">
    <source>
        <dbReference type="EMBL" id="KAK7104193.1"/>
    </source>
</evidence>
<protein>
    <submittedName>
        <fullName evidence="1">Uncharacterized protein</fullName>
    </submittedName>
</protein>
<organism evidence="1 2">
    <name type="scientific">Littorina saxatilis</name>
    <dbReference type="NCBI Taxonomy" id="31220"/>
    <lineage>
        <taxon>Eukaryota</taxon>
        <taxon>Metazoa</taxon>
        <taxon>Spiralia</taxon>
        <taxon>Lophotrochozoa</taxon>
        <taxon>Mollusca</taxon>
        <taxon>Gastropoda</taxon>
        <taxon>Caenogastropoda</taxon>
        <taxon>Littorinimorpha</taxon>
        <taxon>Littorinoidea</taxon>
        <taxon>Littorinidae</taxon>
        <taxon>Littorina</taxon>
    </lineage>
</organism>
<dbReference type="Proteomes" id="UP001374579">
    <property type="component" value="Unassembled WGS sequence"/>
</dbReference>